<organism evidence="1 2">
    <name type="scientific">Brachionus plicatilis</name>
    <name type="common">Marine rotifer</name>
    <name type="synonym">Brachionus muelleri</name>
    <dbReference type="NCBI Taxonomy" id="10195"/>
    <lineage>
        <taxon>Eukaryota</taxon>
        <taxon>Metazoa</taxon>
        <taxon>Spiralia</taxon>
        <taxon>Gnathifera</taxon>
        <taxon>Rotifera</taxon>
        <taxon>Eurotatoria</taxon>
        <taxon>Monogononta</taxon>
        <taxon>Pseudotrocha</taxon>
        <taxon>Ploima</taxon>
        <taxon>Brachionidae</taxon>
        <taxon>Brachionus</taxon>
    </lineage>
</organism>
<gene>
    <name evidence="1" type="ORF">BpHYR1_040278</name>
</gene>
<proteinExistence type="predicted"/>
<evidence type="ECO:0000313" key="2">
    <source>
        <dbReference type="Proteomes" id="UP000276133"/>
    </source>
</evidence>
<dbReference type="Proteomes" id="UP000276133">
    <property type="component" value="Unassembled WGS sequence"/>
</dbReference>
<accession>A0A3M7R7Y9</accession>
<protein>
    <submittedName>
        <fullName evidence="1">Uncharacterized protein</fullName>
    </submittedName>
</protein>
<comment type="caution">
    <text evidence="1">The sequence shown here is derived from an EMBL/GenBank/DDBJ whole genome shotgun (WGS) entry which is preliminary data.</text>
</comment>
<sequence>MIKVRIELFFMRQKIVIDVEDCIKFFFGVYQICEGRTQPFCSINFKLVNSIVDKQIKKN</sequence>
<evidence type="ECO:0000313" key="1">
    <source>
        <dbReference type="EMBL" id="RNA19722.1"/>
    </source>
</evidence>
<keyword evidence="2" id="KW-1185">Reference proteome</keyword>
<dbReference type="EMBL" id="REGN01003987">
    <property type="protein sequence ID" value="RNA19722.1"/>
    <property type="molecule type" value="Genomic_DNA"/>
</dbReference>
<reference evidence="1 2" key="1">
    <citation type="journal article" date="2018" name="Sci. Rep.">
        <title>Genomic signatures of local adaptation to the degree of environmental predictability in rotifers.</title>
        <authorList>
            <person name="Franch-Gras L."/>
            <person name="Hahn C."/>
            <person name="Garcia-Roger E.M."/>
            <person name="Carmona M.J."/>
            <person name="Serra M."/>
            <person name="Gomez A."/>
        </authorList>
    </citation>
    <scope>NUCLEOTIDE SEQUENCE [LARGE SCALE GENOMIC DNA]</scope>
    <source>
        <strain evidence="1">HYR1</strain>
    </source>
</reference>
<name>A0A3M7R7Y9_BRAPC</name>
<dbReference type="AlphaFoldDB" id="A0A3M7R7Y9"/>